<dbReference type="Gene3D" id="3.40.430.10">
    <property type="entry name" value="Dihydrofolate Reductase, subunit A"/>
    <property type="match status" value="1"/>
</dbReference>
<dbReference type="GO" id="GO:0008270">
    <property type="term" value="F:zinc ion binding"/>
    <property type="evidence" value="ECO:0007669"/>
    <property type="project" value="InterPro"/>
</dbReference>
<dbReference type="GO" id="GO:0008703">
    <property type="term" value="F:5-amino-6-(5-phosphoribosylamino)uracil reductase activity"/>
    <property type="evidence" value="ECO:0007669"/>
    <property type="project" value="InterPro"/>
</dbReference>
<dbReference type="Pfam" id="PF00383">
    <property type="entry name" value="dCMP_cyt_deam_1"/>
    <property type="match status" value="1"/>
</dbReference>
<dbReference type="InterPro" id="IPR016193">
    <property type="entry name" value="Cytidine_deaminase-like"/>
</dbReference>
<dbReference type="Pfam" id="PF01872">
    <property type="entry name" value="RibD_C"/>
    <property type="match status" value="1"/>
</dbReference>
<dbReference type="UniPathway" id="UPA00275">
    <property type="reaction ID" value="UER00401"/>
</dbReference>
<dbReference type="PIRSF" id="PIRSF006769">
    <property type="entry name" value="RibD"/>
    <property type="match status" value="1"/>
</dbReference>
<dbReference type="InterPro" id="IPR002734">
    <property type="entry name" value="RibDG_C"/>
</dbReference>
<comment type="pathway">
    <text evidence="2">Cofactor biosynthesis; riboflavin biosynthesis; 5-amino-6-(D-ribitylamino)uracil from GTP: step 2/4.</text>
</comment>
<feature type="domain" description="CMP/dCMP-type deaminase" evidence="11">
    <location>
        <begin position="9"/>
        <end position="131"/>
    </location>
</feature>
<dbReference type="PROSITE" id="PS00903">
    <property type="entry name" value="CYT_DCMP_DEAMINASES_1"/>
    <property type="match status" value="1"/>
</dbReference>
<evidence type="ECO:0000256" key="1">
    <source>
        <dbReference type="ARBA" id="ARBA00001947"/>
    </source>
</evidence>
<dbReference type="PROSITE" id="PS51747">
    <property type="entry name" value="CYT_DCMP_DEAMINASES_2"/>
    <property type="match status" value="1"/>
</dbReference>
<comment type="caution">
    <text evidence="12">The sequence shown here is derived from an EMBL/GenBank/DDBJ whole genome shotgun (WGS) entry which is preliminary data.</text>
</comment>
<evidence type="ECO:0000256" key="2">
    <source>
        <dbReference type="ARBA" id="ARBA00004882"/>
    </source>
</evidence>
<dbReference type="InterPro" id="IPR004794">
    <property type="entry name" value="Eubact_RibD"/>
</dbReference>
<evidence type="ECO:0000256" key="3">
    <source>
        <dbReference type="ARBA" id="ARBA00004910"/>
    </source>
</evidence>
<keyword evidence="8" id="KW-0521">NADP</keyword>
<protein>
    <submittedName>
        <fullName evidence="12">Riboflavin biosynthesis protein RibD</fullName>
    </submittedName>
</protein>
<comment type="pathway">
    <text evidence="3">Cofactor biosynthesis; riboflavin biosynthesis; 5-amino-6-(D-ribitylamino)uracil from GTP: step 3/4.</text>
</comment>
<dbReference type="NCBIfam" id="TIGR00227">
    <property type="entry name" value="ribD_Cterm"/>
    <property type="match status" value="1"/>
</dbReference>
<dbReference type="InterPro" id="IPR002125">
    <property type="entry name" value="CMP_dCMP_dom"/>
</dbReference>
<dbReference type="GO" id="GO:0050661">
    <property type="term" value="F:NADP binding"/>
    <property type="evidence" value="ECO:0007669"/>
    <property type="project" value="InterPro"/>
</dbReference>
<dbReference type="InterPro" id="IPR016192">
    <property type="entry name" value="APOBEC/CMP_deaminase_Zn-bd"/>
</dbReference>
<evidence type="ECO:0000256" key="7">
    <source>
        <dbReference type="ARBA" id="ARBA00022833"/>
    </source>
</evidence>
<dbReference type="InterPro" id="IPR011549">
    <property type="entry name" value="RibD_C"/>
</dbReference>
<evidence type="ECO:0000256" key="5">
    <source>
        <dbReference type="ARBA" id="ARBA00022723"/>
    </source>
</evidence>
<sequence>MGNGGDHMELDNHYMSRALELAALAMGRTSPNPLVGCVIVKDGAIVGEGYHQKAGTPHAEVHALQAAGEHARGATAYVTLEPCSHFGKTPPCADALIKAGIQRVVVAMVDPNPLVGGQGITRLRAAGIQVDVGLKEKEARTLNKGFLKAMQTGLPFVLYKSALTLDGKIATESGDSKWVTNEASRAYVHRLRDHFDVIMVGSETVRQDNPALNCRIDEGRDPVRLIVDGTLQIPLQAAVLASSCTAPCLIATTASAPLDKLKALRALENVEVWQYDSPRYVPLKDLLGDLVKRGWNSVLLEGGGGLAGSLLREQLIDEVEFIYAPKLIGGKGPSPLTGLELPLMAQAIPLEFLEIDGGTGDLRVRAKVNYAD</sequence>
<proteinExistence type="predicted"/>
<keyword evidence="7" id="KW-0862">Zinc</keyword>
<evidence type="ECO:0000256" key="8">
    <source>
        <dbReference type="ARBA" id="ARBA00022857"/>
    </source>
</evidence>
<reference evidence="12" key="1">
    <citation type="submission" date="2019-08" db="EMBL/GenBank/DDBJ databases">
        <authorList>
            <person name="Kucharzyk K."/>
            <person name="Murdoch R.W."/>
            <person name="Higgins S."/>
            <person name="Loffler F."/>
        </authorList>
    </citation>
    <scope>NUCLEOTIDE SEQUENCE</scope>
</reference>
<keyword evidence="6" id="KW-0378">Hydrolase</keyword>
<dbReference type="SUPFAM" id="SSF53597">
    <property type="entry name" value="Dihydrofolate reductase-like"/>
    <property type="match status" value="1"/>
</dbReference>
<evidence type="ECO:0000259" key="11">
    <source>
        <dbReference type="PROSITE" id="PS51747"/>
    </source>
</evidence>
<comment type="cofactor">
    <cofactor evidence="1">
        <name>Zn(2+)</name>
        <dbReference type="ChEBI" id="CHEBI:29105"/>
    </cofactor>
</comment>
<dbReference type="CDD" id="cd01284">
    <property type="entry name" value="Riboflavin_deaminase-reductase"/>
    <property type="match status" value="1"/>
</dbReference>
<evidence type="ECO:0000313" key="12">
    <source>
        <dbReference type="EMBL" id="MPL90561.1"/>
    </source>
</evidence>
<gene>
    <name evidence="12" type="primary">ribD_8</name>
    <name evidence="12" type="ORF">SDC9_36615</name>
</gene>
<dbReference type="PANTHER" id="PTHR38011:SF7">
    <property type="entry name" value="2,5-DIAMINO-6-RIBOSYLAMINO-4(3H)-PYRIMIDINONE 5'-PHOSPHATE REDUCTASE"/>
    <property type="match status" value="1"/>
</dbReference>
<dbReference type="FunFam" id="3.40.140.10:FF:000025">
    <property type="entry name" value="Riboflavin biosynthesis protein RibD"/>
    <property type="match status" value="1"/>
</dbReference>
<dbReference type="GO" id="GO:0008835">
    <property type="term" value="F:diaminohydroxyphosphoribosylaminopyrimidine deaminase activity"/>
    <property type="evidence" value="ECO:0007669"/>
    <property type="project" value="InterPro"/>
</dbReference>
<dbReference type="AlphaFoldDB" id="A0A644VH07"/>
<dbReference type="PANTHER" id="PTHR38011">
    <property type="entry name" value="DIHYDROFOLATE REDUCTASE FAMILY PROTEIN (AFU_ORTHOLOGUE AFUA_8G06820)"/>
    <property type="match status" value="1"/>
</dbReference>
<evidence type="ECO:0000256" key="4">
    <source>
        <dbReference type="ARBA" id="ARBA00022619"/>
    </source>
</evidence>
<name>A0A644VH07_9ZZZZ</name>
<dbReference type="InterPro" id="IPR050765">
    <property type="entry name" value="Riboflavin_Biosynth_HTPR"/>
</dbReference>
<dbReference type="EMBL" id="VSSQ01000307">
    <property type="protein sequence ID" value="MPL90561.1"/>
    <property type="molecule type" value="Genomic_DNA"/>
</dbReference>
<accession>A0A644VH07</accession>
<evidence type="ECO:0000256" key="6">
    <source>
        <dbReference type="ARBA" id="ARBA00022801"/>
    </source>
</evidence>
<evidence type="ECO:0000256" key="10">
    <source>
        <dbReference type="ARBA" id="ARBA00023268"/>
    </source>
</evidence>
<evidence type="ECO:0000256" key="9">
    <source>
        <dbReference type="ARBA" id="ARBA00023002"/>
    </source>
</evidence>
<keyword evidence="9" id="KW-0560">Oxidoreductase</keyword>
<dbReference type="Gene3D" id="3.40.140.10">
    <property type="entry name" value="Cytidine Deaminase, domain 2"/>
    <property type="match status" value="1"/>
</dbReference>
<dbReference type="NCBIfam" id="TIGR00326">
    <property type="entry name" value="eubact_ribD"/>
    <property type="match status" value="1"/>
</dbReference>
<keyword evidence="4" id="KW-0686">Riboflavin biosynthesis</keyword>
<keyword evidence="5" id="KW-0479">Metal-binding</keyword>
<dbReference type="InterPro" id="IPR024072">
    <property type="entry name" value="DHFR-like_dom_sf"/>
</dbReference>
<keyword evidence="10" id="KW-0511">Multifunctional enzyme</keyword>
<dbReference type="GO" id="GO:0009231">
    <property type="term" value="P:riboflavin biosynthetic process"/>
    <property type="evidence" value="ECO:0007669"/>
    <property type="project" value="UniProtKB-UniPathway"/>
</dbReference>
<organism evidence="12">
    <name type="scientific">bioreactor metagenome</name>
    <dbReference type="NCBI Taxonomy" id="1076179"/>
    <lineage>
        <taxon>unclassified sequences</taxon>
        <taxon>metagenomes</taxon>
        <taxon>ecological metagenomes</taxon>
    </lineage>
</organism>
<dbReference type="SUPFAM" id="SSF53927">
    <property type="entry name" value="Cytidine deaminase-like"/>
    <property type="match status" value="1"/>
</dbReference>